<evidence type="ECO:0000256" key="2">
    <source>
        <dbReference type="ARBA" id="ARBA00022741"/>
    </source>
</evidence>
<dbReference type="GO" id="GO:0004386">
    <property type="term" value="F:helicase activity"/>
    <property type="evidence" value="ECO:0007669"/>
    <property type="project" value="UniProtKB-KW"/>
</dbReference>
<feature type="binding site" evidence="11">
    <location>
        <begin position="22"/>
        <end position="29"/>
    </location>
    <ligand>
        <name>ATP</name>
        <dbReference type="ChEBI" id="CHEBI:30616"/>
    </ligand>
</feature>
<evidence type="ECO:0000256" key="4">
    <source>
        <dbReference type="ARBA" id="ARBA00022806"/>
    </source>
</evidence>
<dbReference type="PANTHER" id="PTHR11070">
    <property type="entry name" value="UVRD / RECB / PCRA DNA HELICASE FAMILY MEMBER"/>
    <property type="match status" value="1"/>
</dbReference>
<keyword evidence="4 11" id="KW-0347">Helicase</keyword>
<keyword evidence="7" id="KW-0413">Isomerase</keyword>
<evidence type="ECO:0000256" key="3">
    <source>
        <dbReference type="ARBA" id="ARBA00022801"/>
    </source>
</evidence>
<name>A0ABT4EXQ5_9BACI</name>
<evidence type="ECO:0000256" key="10">
    <source>
        <dbReference type="ARBA" id="ARBA00048988"/>
    </source>
</evidence>
<accession>A0ABT4EXQ5</accession>
<comment type="catalytic activity">
    <reaction evidence="10">
        <text>ATP + H2O = ADP + phosphate + H(+)</text>
        <dbReference type="Rhea" id="RHEA:13065"/>
        <dbReference type="ChEBI" id="CHEBI:15377"/>
        <dbReference type="ChEBI" id="CHEBI:15378"/>
        <dbReference type="ChEBI" id="CHEBI:30616"/>
        <dbReference type="ChEBI" id="CHEBI:43474"/>
        <dbReference type="ChEBI" id="CHEBI:456216"/>
        <dbReference type="EC" id="5.6.2.4"/>
    </reaction>
</comment>
<comment type="similarity">
    <text evidence="1">Belongs to the helicase family. UvrD subfamily.</text>
</comment>
<keyword evidence="5 11" id="KW-0067">ATP-binding</keyword>
<dbReference type="Gene3D" id="1.10.486.10">
    <property type="entry name" value="PCRA, domain 4"/>
    <property type="match status" value="1"/>
</dbReference>
<keyword evidence="3 11" id="KW-0378">Hydrolase</keyword>
<dbReference type="InterPro" id="IPR000212">
    <property type="entry name" value="DNA_helicase_UvrD/REP"/>
</dbReference>
<reference evidence="14 15" key="1">
    <citation type="submission" date="2022-05" db="EMBL/GenBank/DDBJ databases">
        <title>Genome Sequencing of Bee-Associated Microbes.</title>
        <authorList>
            <person name="Dunlap C."/>
        </authorList>
    </citation>
    <scope>NUCLEOTIDE SEQUENCE [LARGE SCALE GENOMIC DNA]</scope>
    <source>
        <strain evidence="14 15">CBP-1093</strain>
    </source>
</reference>
<comment type="caution">
    <text evidence="14">The sequence shown here is derived from an EMBL/GenBank/DDBJ whole genome shotgun (WGS) entry which is preliminary data.</text>
</comment>
<comment type="catalytic activity">
    <reaction evidence="8">
        <text>Couples ATP hydrolysis with the unwinding of duplex DNA by translocating in the 3'-5' direction.</text>
        <dbReference type="EC" id="5.6.2.4"/>
    </reaction>
</comment>
<dbReference type="PROSITE" id="PS51198">
    <property type="entry name" value="UVRD_HELICASE_ATP_BIND"/>
    <property type="match status" value="1"/>
</dbReference>
<keyword evidence="2 11" id="KW-0547">Nucleotide-binding</keyword>
<evidence type="ECO:0000256" key="1">
    <source>
        <dbReference type="ARBA" id="ARBA00009922"/>
    </source>
</evidence>
<evidence type="ECO:0000256" key="7">
    <source>
        <dbReference type="ARBA" id="ARBA00023235"/>
    </source>
</evidence>
<evidence type="ECO:0000313" key="15">
    <source>
        <dbReference type="Proteomes" id="UP001527057"/>
    </source>
</evidence>
<dbReference type="Proteomes" id="UP001527057">
    <property type="component" value="Unassembled WGS sequence"/>
</dbReference>
<gene>
    <name evidence="14" type="ORF">M5W27_01300</name>
</gene>
<dbReference type="PROSITE" id="PS51217">
    <property type="entry name" value="UVRD_HELICASE_CTER"/>
    <property type="match status" value="1"/>
</dbReference>
<dbReference type="Pfam" id="PF00580">
    <property type="entry name" value="UvrD-helicase"/>
    <property type="match status" value="1"/>
</dbReference>
<dbReference type="InterPro" id="IPR014016">
    <property type="entry name" value="UvrD-like_ATP-bd"/>
</dbReference>
<dbReference type="InterPro" id="IPR013986">
    <property type="entry name" value="DExx_box_DNA_helicase_dom_sf"/>
</dbReference>
<evidence type="ECO:0000256" key="9">
    <source>
        <dbReference type="ARBA" id="ARBA00034808"/>
    </source>
</evidence>
<evidence type="ECO:0000256" key="8">
    <source>
        <dbReference type="ARBA" id="ARBA00034617"/>
    </source>
</evidence>
<sequence>MKLTKSQKAIVEFLDGPILVTAGPGSGKTSVLTQRIANILEKRKGKILALTFSNKAAEEIKERVNDQVLLEDLNRVKVETIHSFGLDIITNKGNLIGLPSKLSVIEESKDKLELIKRVFLDAKNSLPDDKTLRETLRRIQKNKQQFISPEMIEKNVNNIDFINIYESYNNLLLNNRVIDFDDILFYSYKILVERPKVASNYTRLYKYILVDEAQDLNNSQYKILKALTRNFFNIMMVGDPDQSIYGFNGSDSNIMVKKFAKDFNPKIYSLNENFRSTSKIIEAAKKLQPNSNSQSVFPLEGVLEVISFEDEVEEAEWIAEKINSIKNNGSPWLDDEVKLENIAVIGRNKYLFKNIEEVFRDSKLDYSFGNSAANAESETIEMKIFEAGIRVLVNPYDDLHYSKINSYLSRVDNDNNEDHLEDLLNNKELNNLDVNEKIFSSVMEAWNVLHQNNDNFLKGLRVIEENLKDKIIDENFMFLIQNDINLWKQRWEKYCKSTVKGDRSLSYFRNQVSLGKMNNDSSSGVSFLTVHMSKGLEFDVVFIIGLTQGTFPDYRVKTDVQRQEELNNMFVAVTRAKRECYLTYPENKMMPWGTTKRQQPSEYLNIITE</sequence>
<dbReference type="PANTHER" id="PTHR11070:SF2">
    <property type="entry name" value="ATP-DEPENDENT DNA HELICASE SRS2"/>
    <property type="match status" value="1"/>
</dbReference>
<dbReference type="RefSeq" id="WP_268557759.1">
    <property type="nucleotide sequence ID" value="NZ_JAMDMH010000005.1"/>
</dbReference>
<dbReference type="EMBL" id="JAMDMH010000005">
    <property type="protein sequence ID" value="MCY9574470.1"/>
    <property type="molecule type" value="Genomic_DNA"/>
</dbReference>
<feature type="domain" description="UvrD-like helicase ATP-binding" evidence="12">
    <location>
        <begin position="1"/>
        <end position="277"/>
    </location>
</feature>
<organism evidence="14 15">
    <name type="scientific">Bacillus xiamenensis</name>
    <dbReference type="NCBI Taxonomy" id="1178537"/>
    <lineage>
        <taxon>Bacteria</taxon>
        <taxon>Bacillati</taxon>
        <taxon>Bacillota</taxon>
        <taxon>Bacilli</taxon>
        <taxon>Bacillales</taxon>
        <taxon>Bacillaceae</taxon>
        <taxon>Bacillus</taxon>
    </lineage>
</organism>
<dbReference type="Gene3D" id="3.40.50.300">
    <property type="entry name" value="P-loop containing nucleotide triphosphate hydrolases"/>
    <property type="match status" value="2"/>
</dbReference>
<dbReference type="CDD" id="cd17932">
    <property type="entry name" value="DEXQc_UvrD"/>
    <property type="match status" value="1"/>
</dbReference>
<evidence type="ECO:0000256" key="6">
    <source>
        <dbReference type="ARBA" id="ARBA00023125"/>
    </source>
</evidence>
<feature type="domain" description="UvrD-like helicase C-terminal" evidence="13">
    <location>
        <begin position="272"/>
        <end position="535"/>
    </location>
</feature>
<evidence type="ECO:0000259" key="12">
    <source>
        <dbReference type="PROSITE" id="PS51198"/>
    </source>
</evidence>
<proteinExistence type="inferred from homology"/>
<dbReference type="InterPro" id="IPR027417">
    <property type="entry name" value="P-loop_NTPase"/>
</dbReference>
<dbReference type="Gene3D" id="1.10.10.160">
    <property type="match status" value="1"/>
</dbReference>
<protein>
    <recommendedName>
        <fullName evidence="9">DNA 3'-5' helicase</fullName>
        <ecNumber evidence="9">5.6.2.4</ecNumber>
    </recommendedName>
</protein>
<dbReference type="SUPFAM" id="SSF52540">
    <property type="entry name" value="P-loop containing nucleoside triphosphate hydrolases"/>
    <property type="match status" value="1"/>
</dbReference>
<evidence type="ECO:0000313" key="14">
    <source>
        <dbReference type="EMBL" id="MCY9574470.1"/>
    </source>
</evidence>
<dbReference type="EC" id="5.6.2.4" evidence="9"/>
<evidence type="ECO:0000256" key="11">
    <source>
        <dbReference type="PROSITE-ProRule" id="PRU00560"/>
    </source>
</evidence>
<evidence type="ECO:0000259" key="13">
    <source>
        <dbReference type="PROSITE" id="PS51217"/>
    </source>
</evidence>
<dbReference type="InterPro" id="IPR014017">
    <property type="entry name" value="DNA_helicase_UvrD-like_C"/>
</dbReference>
<evidence type="ECO:0000256" key="5">
    <source>
        <dbReference type="ARBA" id="ARBA00022840"/>
    </source>
</evidence>
<keyword evidence="6" id="KW-0238">DNA-binding</keyword>
<keyword evidence="15" id="KW-1185">Reference proteome</keyword>
<dbReference type="Pfam" id="PF13361">
    <property type="entry name" value="UvrD_C"/>
    <property type="match status" value="1"/>
</dbReference>